<proteinExistence type="predicted"/>
<dbReference type="PANTHER" id="PTHR12196:SF2">
    <property type="entry name" value="DIPHTHINE--AMMONIA LIGASE"/>
    <property type="match status" value="1"/>
</dbReference>
<dbReference type="InterPro" id="IPR002761">
    <property type="entry name" value="Diphthami_syn_dom"/>
</dbReference>
<dbReference type="EC" id="6.3.1.14" evidence="1"/>
<evidence type="ECO:0000256" key="5">
    <source>
        <dbReference type="ARBA" id="ARBA00048108"/>
    </source>
</evidence>
<reference evidence="7 8" key="1">
    <citation type="journal article" date="2004" name="Science">
        <title>The genome of the diatom Thalassiosira pseudonana: ecology, evolution, and metabolism.</title>
        <authorList>
            <person name="Armbrust E.V."/>
            <person name="Berges J.A."/>
            <person name="Bowler C."/>
            <person name="Green B.R."/>
            <person name="Martinez D."/>
            <person name="Putnam N.H."/>
            <person name="Zhou S."/>
            <person name="Allen A.E."/>
            <person name="Apt K.E."/>
            <person name="Bechner M."/>
            <person name="Brzezinski M.A."/>
            <person name="Chaal B.K."/>
            <person name="Chiovitti A."/>
            <person name="Davis A.K."/>
            <person name="Demarest M.S."/>
            <person name="Detter J.C."/>
            <person name="Glavina T."/>
            <person name="Goodstein D."/>
            <person name="Hadi M.Z."/>
            <person name="Hellsten U."/>
            <person name="Hildebrand M."/>
            <person name="Jenkins B.D."/>
            <person name="Jurka J."/>
            <person name="Kapitonov V.V."/>
            <person name="Kroger N."/>
            <person name="Lau W.W."/>
            <person name="Lane T.W."/>
            <person name="Larimer F.W."/>
            <person name="Lippmeier J.C."/>
            <person name="Lucas S."/>
            <person name="Medina M."/>
            <person name="Montsant A."/>
            <person name="Obornik M."/>
            <person name="Parker M.S."/>
            <person name="Palenik B."/>
            <person name="Pazour G.J."/>
            <person name="Richardson P.M."/>
            <person name="Rynearson T.A."/>
            <person name="Saito M.A."/>
            <person name="Schwartz D.C."/>
            <person name="Thamatrakoln K."/>
            <person name="Valentin K."/>
            <person name="Vardi A."/>
            <person name="Wilkerson F.P."/>
            <person name="Rokhsar D.S."/>
        </authorList>
    </citation>
    <scope>NUCLEOTIDE SEQUENCE [LARGE SCALE GENOMIC DNA]</scope>
    <source>
        <strain evidence="7 8">CCMP1335</strain>
    </source>
</reference>
<dbReference type="HOGENOM" id="CLU_010289_0_0_1"/>
<dbReference type="InParanoid" id="B8C7V3"/>
<evidence type="ECO:0000313" key="8">
    <source>
        <dbReference type="Proteomes" id="UP000001449"/>
    </source>
</evidence>
<dbReference type="KEGG" id="tps:THAPSDRAFT_36273"/>
<dbReference type="NCBIfam" id="TIGR00290">
    <property type="entry name" value="MJ0570_dom"/>
    <property type="match status" value="1"/>
</dbReference>
<organism evidence="7 8">
    <name type="scientific">Thalassiosira pseudonana</name>
    <name type="common">Marine diatom</name>
    <name type="synonym">Cyclotella nana</name>
    <dbReference type="NCBI Taxonomy" id="35128"/>
    <lineage>
        <taxon>Eukaryota</taxon>
        <taxon>Sar</taxon>
        <taxon>Stramenopiles</taxon>
        <taxon>Ochrophyta</taxon>
        <taxon>Bacillariophyta</taxon>
        <taxon>Coscinodiscophyceae</taxon>
        <taxon>Thalassiosirophycidae</taxon>
        <taxon>Thalassiosirales</taxon>
        <taxon>Thalassiosiraceae</taxon>
        <taxon>Thalassiosira</taxon>
    </lineage>
</organism>
<comment type="catalytic activity">
    <reaction evidence="5">
        <text>diphthine-[translation elongation factor 2] + NH4(+) + ATP = diphthamide-[translation elongation factor 2] + AMP + diphosphate + H(+)</text>
        <dbReference type="Rhea" id="RHEA:19753"/>
        <dbReference type="Rhea" id="RHEA-COMP:10172"/>
        <dbReference type="Rhea" id="RHEA-COMP:10174"/>
        <dbReference type="ChEBI" id="CHEBI:15378"/>
        <dbReference type="ChEBI" id="CHEBI:16692"/>
        <dbReference type="ChEBI" id="CHEBI:28938"/>
        <dbReference type="ChEBI" id="CHEBI:30616"/>
        <dbReference type="ChEBI" id="CHEBI:33019"/>
        <dbReference type="ChEBI" id="CHEBI:82696"/>
        <dbReference type="ChEBI" id="CHEBI:456215"/>
        <dbReference type="EC" id="6.3.1.14"/>
    </reaction>
</comment>
<evidence type="ECO:0000256" key="2">
    <source>
        <dbReference type="ARBA" id="ARBA00018426"/>
    </source>
</evidence>
<dbReference type="EMBL" id="CM000645">
    <property type="protein sequence ID" value="EED90379.1"/>
    <property type="molecule type" value="Genomic_DNA"/>
</dbReference>
<dbReference type="PANTHER" id="PTHR12196">
    <property type="entry name" value="DOMAIN OF UNKNOWN FUNCTION 71 DUF71 -CONTAINING PROTEIN"/>
    <property type="match status" value="1"/>
</dbReference>
<accession>B8C7V3</accession>
<evidence type="ECO:0000256" key="4">
    <source>
        <dbReference type="ARBA" id="ARBA00031552"/>
    </source>
</evidence>
<dbReference type="Gene3D" id="3.90.1490.10">
    <property type="entry name" value="putative n-type atp pyrophosphatase, domain 2"/>
    <property type="match status" value="1"/>
</dbReference>
<dbReference type="FunCoup" id="B8C7V3">
    <property type="interactions" value="43"/>
</dbReference>
<reference evidence="7 8" key="2">
    <citation type="journal article" date="2008" name="Nature">
        <title>The Phaeodactylum genome reveals the evolutionary history of diatom genomes.</title>
        <authorList>
            <person name="Bowler C."/>
            <person name="Allen A.E."/>
            <person name="Badger J.H."/>
            <person name="Grimwood J."/>
            <person name="Jabbari K."/>
            <person name="Kuo A."/>
            <person name="Maheswari U."/>
            <person name="Martens C."/>
            <person name="Maumus F."/>
            <person name="Otillar R.P."/>
            <person name="Rayko E."/>
            <person name="Salamov A."/>
            <person name="Vandepoele K."/>
            <person name="Beszteri B."/>
            <person name="Gruber A."/>
            <person name="Heijde M."/>
            <person name="Katinka M."/>
            <person name="Mock T."/>
            <person name="Valentin K."/>
            <person name="Verret F."/>
            <person name="Berges J.A."/>
            <person name="Brownlee C."/>
            <person name="Cadoret J.P."/>
            <person name="Chiovitti A."/>
            <person name="Choi C.J."/>
            <person name="Coesel S."/>
            <person name="De Martino A."/>
            <person name="Detter J.C."/>
            <person name="Durkin C."/>
            <person name="Falciatore A."/>
            <person name="Fournet J."/>
            <person name="Haruta M."/>
            <person name="Huysman M.J."/>
            <person name="Jenkins B.D."/>
            <person name="Jiroutova K."/>
            <person name="Jorgensen R.E."/>
            <person name="Joubert Y."/>
            <person name="Kaplan A."/>
            <person name="Kroger N."/>
            <person name="Kroth P.G."/>
            <person name="La Roche J."/>
            <person name="Lindquist E."/>
            <person name="Lommer M."/>
            <person name="Martin-Jezequel V."/>
            <person name="Lopez P.J."/>
            <person name="Lucas S."/>
            <person name="Mangogna M."/>
            <person name="McGinnis K."/>
            <person name="Medlin L.K."/>
            <person name="Montsant A."/>
            <person name="Oudot-Le Secq M.P."/>
            <person name="Napoli C."/>
            <person name="Obornik M."/>
            <person name="Parker M.S."/>
            <person name="Petit J.L."/>
            <person name="Porcel B.M."/>
            <person name="Poulsen N."/>
            <person name="Robison M."/>
            <person name="Rychlewski L."/>
            <person name="Rynearson T.A."/>
            <person name="Schmutz J."/>
            <person name="Shapiro H."/>
            <person name="Siaut M."/>
            <person name="Stanley M."/>
            <person name="Sussman M.R."/>
            <person name="Taylor A.R."/>
            <person name="Vardi A."/>
            <person name="von Dassow P."/>
            <person name="Vyverman W."/>
            <person name="Willis A."/>
            <person name="Wyrwicz L.S."/>
            <person name="Rokhsar D.S."/>
            <person name="Weissenbach J."/>
            <person name="Armbrust E.V."/>
            <person name="Green B.R."/>
            <person name="Van de Peer Y."/>
            <person name="Grigoriev I.V."/>
        </authorList>
    </citation>
    <scope>NUCLEOTIDE SEQUENCE [LARGE SCALE GENOMIC DNA]</scope>
    <source>
        <strain evidence="7 8">CCMP1335</strain>
    </source>
</reference>
<dbReference type="InterPro" id="IPR014729">
    <property type="entry name" value="Rossmann-like_a/b/a_fold"/>
</dbReference>
<dbReference type="CDD" id="cd01994">
    <property type="entry name" value="AANH_PF0828-like"/>
    <property type="match status" value="1"/>
</dbReference>
<evidence type="ECO:0000256" key="1">
    <source>
        <dbReference type="ARBA" id="ARBA00012089"/>
    </source>
</evidence>
<dbReference type="OMA" id="NYALYWA"/>
<evidence type="ECO:0000256" key="3">
    <source>
        <dbReference type="ARBA" id="ARBA00029814"/>
    </source>
</evidence>
<dbReference type="FunFam" id="3.40.50.620:FF:000398">
    <property type="entry name" value="Cytoplasmic protein"/>
    <property type="match status" value="1"/>
</dbReference>
<dbReference type="eggNOG" id="KOG2316">
    <property type="taxonomic scope" value="Eukaryota"/>
</dbReference>
<dbReference type="InterPro" id="IPR030662">
    <property type="entry name" value="DPH6/MJ0570"/>
</dbReference>
<protein>
    <recommendedName>
        <fullName evidence="2">Diphthine--ammonia ligase</fullName>
        <ecNumber evidence="1">6.3.1.14</ecNumber>
    </recommendedName>
    <alternativeName>
        <fullName evidence="3">Diphthamide synthase</fullName>
    </alternativeName>
    <alternativeName>
        <fullName evidence="4">Diphthamide synthetase</fullName>
    </alternativeName>
</protein>
<dbReference type="SUPFAM" id="SSF52402">
    <property type="entry name" value="Adenine nucleotide alpha hydrolases-like"/>
    <property type="match status" value="1"/>
</dbReference>
<evidence type="ECO:0000313" key="7">
    <source>
        <dbReference type="EMBL" id="EED90379.1"/>
    </source>
</evidence>
<dbReference type="AlphaFoldDB" id="B8C7V3"/>
<dbReference type="GO" id="GO:0017178">
    <property type="term" value="F:diphthine-ammonia ligase activity"/>
    <property type="evidence" value="ECO:0007669"/>
    <property type="project" value="UniProtKB-EC"/>
</dbReference>
<dbReference type="GeneID" id="7443490"/>
<sequence length="263" mass="29185">MKFVALLSGGKDSIYATLQAIQNGHQLICCAHLAPQPKTNSTDEESYMYQTAGSEAVRMQVEECIGVPFYVREISGRSCNTALVYEAEGGGGEEEVRDEVEDLYMLLKEVRVNHPEVMAVSSGAILSTYQRTRIENVCSRLNLTSLSYLWRMSSQRTILDSILDDGQIDAVLVRVACPPGLVPHRHLGKQLRSLRDSGILDQLKDRWGIHPAGEGGEYETLVVDCQTLFKYGRLVLEETEVVCDESDDGVGVLRIVKCSVEKK</sequence>
<evidence type="ECO:0000259" key="6">
    <source>
        <dbReference type="Pfam" id="PF01902"/>
    </source>
</evidence>
<dbReference type="RefSeq" id="XP_002292404.1">
    <property type="nucleotide sequence ID" value="XM_002292368.1"/>
</dbReference>
<feature type="non-terminal residue" evidence="7">
    <location>
        <position position="263"/>
    </location>
</feature>
<dbReference type="STRING" id="35128.B8C7V3"/>
<keyword evidence="8" id="KW-1185">Reference proteome</keyword>
<dbReference type="Pfam" id="PF01902">
    <property type="entry name" value="Diphthami_syn_2"/>
    <property type="match status" value="1"/>
</dbReference>
<dbReference type="Proteomes" id="UP000001449">
    <property type="component" value="Chromosome 9"/>
</dbReference>
<dbReference type="Gene3D" id="3.40.50.620">
    <property type="entry name" value="HUPs"/>
    <property type="match status" value="1"/>
</dbReference>
<feature type="domain" description="Diphthamide synthase" evidence="6">
    <location>
        <begin position="1"/>
        <end position="246"/>
    </location>
</feature>
<name>B8C7V3_THAPS</name>
<dbReference type="PaxDb" id="35128-Thaps36273"/>
<gene>
    <name evidence="7" type="ORF">THAPSDRAFT_36273</name>
</gene>